<dbReference type="EMBL" id="CAMXCT030001027">
    <property type="protein sequence ID" value="CAL4773219.1"/>
    <property type="molecule type" value="Genomic_DNA"/>
</dbReference>
<reference evidence="3 4" key="2">
    <citation type="submission" date="2024-05" db="EMBL/GenBank/DDBJ databases">
        <authorList>
            <person name="Chen Y."/>
            <person name="Shah S."/>
            <person name="Dougan E. K."/>
            <person name="Thang M."/>
            <person name="Chan C."/>
        </authorList>
    </citation>
    <scope>NUCLEOTIDE SEQUENCE [LARGE SCALE GENOMIC DNA]</scope>
</reference>
<dbReference type="AlphaFoldDB" id="A0A9P1C5K0"/>
<reference evidence="2" key="1">
    <citation type="submission" date="2022-10" db="EMBL/GenBank/DDBJ databases">
        <authorList>
            <person name="Chen Y."/>
            <person name="Dougan E. K."/>
            <person name="Chan C."/>
            <person name="Rhodes N."/>
            <person name="Thang M."/>
        </authorList>
    </citation>
    <scope>NUCLEOTIDE SEQUENCE</scope>
</reference>
<keyword evidence="1" id="KW-0812">Transmembrane</keyword>
<accession>A0A9P1C5K0</accession>
<evidence type="ECO:0000313" key="2">
    <source>
        <dbReference type="EMBL" id="CAI3985907.1"/>
    </source>
</evidence>
<feature type="transmembrane region" description="Helical" evidence="1">
    <location>
        <begin position="240"/>
        <end position="258"/>
    </location>
</feature>
<comment type="caution">
    <text evidence="2">The sequence shown here is derived from an EMBL/GenBank/DDBJ whole genome shotgun (WGS) entry which is preliminary data.</text>
</comment>
<dbReference type="EMBL" id="CAMXCT010001027">
    <property type="protein sequence ID" value="CAI3985907.1"/>
    <property type="molecule type" value="Genomic_DNA"/>
</dbReference>
<evidence type="ECO:0008006" key="5">
    <source>
        <dbReference type="Google" id="ProtNLM"/>
    </source>
</evidence>
<proteinExistence type="predicted"/>
<sequence>MVTFEIDLKGEEGLQSGDVRPLRKVEVDSEPGDGYLCPSCPFPWWALHYPSGRVVHRKGRTLFDPPHGQPKFQDKGLDGDRSLKSFMDQILHRGHKPFRSGFFYNDNGAVFGEESAMEHLAQQLHLMDEGQESQPLSLAQSTSVMSTVSTPRSDYGLGRHLSRGLTMDSAKKQVLMEWRPDEDSSYCCLLSQDSHLQRLSQSLFMVVLSSFDRMTSVQLCISLLADKEFEDLRGSWEGHLVVFSIVGMVILYMIVWLLQSVSRANDAVRADIDYVGDLVWPTGAPKGVSCERPEGDRLASNLAVRLSLTYFQLFSMPHLVTDVVQLCHPRKGAMKFSALSYRGKIPRFFALGYVNKVMFHFEETVGVLSLLPNMALVKLPCMAIKVYMFCFLQQSVLLLVSVLWDMILNGVKTYKIISHVRTARKYKNWLADSERSDMTLSAKTVREKLLKKHFFFQESPKTGKLEDPGLLGWFWQLSGGRCCVEELRSPTGYLGRWTLPEDETCAEDLRADWVQRSVKLRSLKSMLRCRPGEEIGRRVVWSCGMPTIPAMVVENLELVDPVTQRVRTEFWYTASGRVRYHPPQRKKPQEAEVPDECENLEPDEEFSYARLLTYSSFSMRLCEALARASCTAFYNIAMLNLLVEIVTTKELSGYYDGEILALFIVSRFLWVYISLRRAQRVIVLDWFDRGEYVTNVGCFGRFGLLGSATIVEMFLLPRMVRDAVSLLHPDKTTQPFMAFGGKLYGPRAFILGFPNKDQLDPLEMDQSCGDGMRILPETVNPEEMYTTQSLNGILSQVPVLMADVALTCGLCWTLSARIGLFYFSVPADRERWLWCRLMTWLVLVFTVLNFVLKLMLLYRYTGARKRYRTWLKQQLQDIGQPDAILRALKREWRTYYGELDQVLASGPLSP</sequence>
<dbReference type="OrthoDB" id="422215at2759"/>
<organism evidence="2">
    <name type="scientific">Cladocopium goreaui</name>
    <dbReference type="NCBI Taxonomy" id="2562237"/>
    <lineage>
        <taxon>Eukaryota</taxon>
        <taxon>Sar</taxon>
        <taxon>Alveolata</taxon>
        <taxon>Dinophyceae</taxon>
        <taxon>Suessiales</taxon>
        <taxon>Symbiodiniaceae</taxon>
        <taxon>Cladocopium</taxon>
    </lineage>
</organism>
<evidence type="ECO:0000313" key="3">
    <source>
        <dbReference type="EMBL" id="CAL4773219.1"/>
    </source>
</evidence>
<feature type="transmembrane region" description="Helical" evidence="1">
    <location>
        <begin position="837"/>
        <end position="858"/>
    </location>
</feature>
<dbReference type="EMBL" id="CAMXCT020001027">
    <property type="protein sequence ID" value="CAL1139282.1"/>
    <property type="molecule type" value="Genomic_DNA"/>
</dbReference>
<protein>
    <recommendedName>
        <fullName evidence="5">Transmembrane protein</fullName>
    </recommendedName>
</protein>
<name>A0A9P1C5K0_9DINO</name>
<keyword evidence="4" id="KW-1185">Reference proteome</keyword>
<gene>
    <name evidence="2" type="ORF">C1SCF055_LOCUS13300</name>
</gene>
<feature type="transmembrane region" description="Helical" evidence="1">
    <location>
        <begin position="386"/>
        <end position="407"/>
    </location>
</feature>
<evidence type="ECO:0000256" key="1">
    <source>
        <dbReference type="SAM" id="Phobius"/>
    </source>
</evidence>
<keyword evidence="1" id="KW-1133">Transmembrane helix</keyword>
<evidence type="ECO:0000313" key="4">
    <source>
        <dbReference type="Proteomes" id="UP001152797"/>
    </source>
</evidence>
<keyword evidence="1" id="KW-0472">Membrane</keyword>
<dbReference type="Proteomes" id="UP001152797">
    <property type="component" value="Unassembled WGS sequence"/>
</dbReference>